<dbReference type="GO" id="GO:0008703">
    <property type="term" value="F:5-amino-6-(5-phosphoribosylamino)uracil reductase activity"/>
    <property type="evidence" value="ECO:0007669"/>
    <property type="project" value="InterPro"/>
</dbReference>
<dbReference type="Pfam" id="PF01872">
    <property type="entry name" value="RibD_C"/>
    <property type="match status" value="1"/>
</dbReference>
<dbReference type="Gene3D" id="3.40.430.10">
    <property type="entry name" value="Dihydrofolate Reductase, subunit A"/>
    <property type="match status" value="1"/>
</dbReference>
<dbReference type="InterPro" id="IPR024072">
    <property type="entry name" value="DHFR-like_dom_sf"/>
</dbReference>
<protein>
    <recommendedName>
        <fullName evidence="1">Bacterial bifunctional deaminase-reductase C-terminal domain-containing protein</fullName>
    </recommendedName>
</protein>
<dbReference type="SUPFAM" id="SSF53597">
    <property type="entry name" value="Dihydrofolate reductase-like"/>
    <property type="match status" value="1"/>
</dbReference>
<evidence type="ECO:0000313" key="2">
    <source>
        <dbReference type="EMBL" id="CAA9526136.1"/>
    </source>
</evidence>
<organism evidence="2">
    <name type="scientific">uncultured Solirubrobacteraceae bacterium</name>
    <dbReference type="NCBI Taxonomy" id="1162706"/>
    <lineage>
        <taxon>Bacteria</taxon>
        <taxon>Bacillati</taxon>
        <taxon>Actinomycetota</taxon>
        <taxon>Thermoleophilia</taxon>
        <taxon>Solirubrobacterales</taxon>
        <taxon>Solirubrobacteraceae</taxon>
        <taxon>environmental samples</taxon>
    </lineage>
</organism>
<evidence type="ECO:0000259" key="1">
    <source>
        <dbReference type="Pfam" id="PF01872"/>
    </source>
</evidence>
<accession>A0A6J4TKA5</accession>
<proteinExistence type="predicted"/>
<dbReference type="EMBL" id="CADCVS010000439">
    <property type="protein sequence ID" value="CAA9526136.1"/>
    <property type="molecule type" value="Genomic_DNA"/>
</dbReference>
<dbReference type="InterPro" id="IPR002734">
    <property type="entry name" value="RibDG_C"/>
</dbReference>
<gene>
    <name evidence="2" type="ORF">AVDCRST_MAG30-3393</name>
</gene>
<sequence>MVATVDGRASIGGRSGPIGSKADMRMFLELRAIVDAVLVGTGTLRAERYGRLVRDPDRRARRVAAGLAADPIALLVSRRLDLPWDAPLFAEPEQRVVIACAAD</sequence>
<feature type="domain" description="Bacterial bifunctional deaminase-reductase C-terminal" evidence="1">
    <location>
        <begin position="2"/>
        <end position="99"/>
    </location>
</feature>
<dbReference type="AlphaFoldDB" id="A0A6J4TKA5"/>
<name>A0A6J4TKA5_9ACTN</name>
<feature type="non-terminal residue" evidence="2">
    <location>
        <position position="103"/>
    </location>
</feature>
<dbReference type="GO" id="GO:0009231">
    <property type="term" value="P:riboflavin biosynthetic process"/>
    <property type="evidence" value="ECO:0007669"/>
    <property type="project" value="InterPro"/>
</dbReference>
<reference evidence="2" key="1">
    <citation type="submission" date="2020-02" db="EMBL/GenBank/DDBJ databases">
        <authorList>
            <person name="Meier V. D."/>
        </authorList>
    </citation>
    <scope>NUCLEOTIDE SEQUENCE</scope>
    <source>
        <strain evidence="2">AVDCRST_MAG30</strain>
    </source>
</reference>